<comment type="similarity">
    <text evidence="1">Belongs to the sigma-70 factor family. ECF subfamily.</text>
</comment>
<dbReference type="KEGG" id="uru:DSM104443_03598"/>
<dbReference type="InterPro" id="IPR013324">
    <property type="entry name" value="RNA_pol_sigma_r3/r4-like"/>
</dbReference>
<name>A0A6M4GZP1_9PROT</name>
<dbReference type="GO" id="GO:0016987">
    <property type="term" value="F:sigma factor activity"/>
    <property type="evidence" value="ECO:0007669"/>
    <property type="project" value="UniProtKB-KW"/>
</dbReference>
<keyword evidence="5" id="KW-0804">Transcription</keyword>
<evidence type="ECO:0000256" key="3">
    <source>
        <dbReference type="ARBA" id="ARBA00023082"/>
    </source>
</evidence>
<dbReference type="InterPro" id="IPR014289">
    <property type="entry name" value="RNA_pol_sigma-24-rel"/>
</dbReference>
<dbReference type="PANTHER" id="PTHR43133:SF8">
    <property type="entry name" value="RNA POLYMERASE SIGMA FACTOR HI_1459-RELATED"/>
    <property type="match status" value="1"/>
</dbReference>
<evidence type="ECO:0000313" key="8">
    <source>
        <dbReference type="Proteomes" id="UP000501534"/>
    </source>
</evidence>
<keyword evidence="3" id="KW-0731">Sigma factor</keyword>
<protein>
    <recommendedName>
        <fullName evidence="6">RNA polymerase sigma-70 region 2 domain-containing protein</fullName>
    </recommendedName>
</protein>
<dbReference type="PANTHER" id="PTHR43133">
    <property type="entry name" value="RNA POLYMERASE ECF-TYPE SIGMA FACTO"/>
    <property type="match status" value="1"/>
</dbReference>
<dbReference type="InterPro" id="IPR039425">
    <property type="entry name" value="RNA_pol_sigma-70-like"/>
</dbReference>
<sequence length="194" mass="22120">MPDPRFAEIEGHRPYLMRYALAQLRDAQLAEEAVQEALVAALESLASFGGKSTLRTWLTSILRFKVIDLQRRAISDRAHLEPTDFSDEAGDDSWLDDLFAPDGHWRTPLQTWSNPEAAFEQRRFWEVFERCLDKLPPAGGRVFFKREVLGEETDVICKAESITPSNCWVILHRARLGLRECLEKNWFGKDGGGG</sequence>
<evidence type="ECO:0000259" key="6">
    <source>
        <dbReference type="Pfam" id="PF04542"/>
    </source>
</evidence>
<dbReference type="Gene3D" id="1.10.1740.10">
    <property type="match status" value="1"/>
</dbReference>
<dbReference type="AlphaFoldDB" id="A0A6M4GZP1"/>
<evidence type="ECO:0000256" key="5">
    <source>
        <dbReference type="ARBA" id="ARBA00023163"/>
    </source>
</evidence>
<dbReference type="InterPro" id="IPR007627">
    <property type="entry name" value="RNA_pol_sigma70_r2"/>
</dbReference>
<dbReference type="SUPFAM" id="SSF88946">
    <property type="entry name" value="Sigma2 domain of RNA polymerase sigma factors"/>
    <property type="match status" value="1"/>
</dbReference>
<dbReference type="NCBIfam" id="TIGR02943">
    <property type="entry name" value="Sig70_famx1"/>
    <property type="match status" value="1"/>
</dbReference>
<dbReference type="Pfam" id="PF04542">
    <property type="entry name" value="Sigma70_r2"/>
    <property type="match status" value="1"/>
</dbReference>
<feature type="domain" description="RNA polymerase sigma-70 region 2" evidence="6">
    <location>
        <begin position="9"/>
        <end position="72"/>
    </location>
</feature>
<dbReference type="SUPFAM" id="SSF88659">
    <property type="entry name" value="Sigma3 and sigma4 domains of RNA polymerase sigma factors"/>
    <property type="match status" value="1"/>
</dbReference>
<dbReference type="EMBL" id="CP053069">
    <property type="protein sequence ID" value="QJR12512.1"/>
    <property type="molecule type" value="Genomic_DNA"/>
</dbReference>
<organism evidence="7 8">
    <name type="scientific">Usitatibacter rugosus</name>
    <dbReference type="NCBI Taxonomy" id="2732067"/>
    <lineage>
        <taxon>Bacteria</taxon>
        <taxon>Pseudomonadati</taxon>
        <taxon>Pseudomonadota</taxon>
        <taxon>Betaproteobacteria</taxon>
        <taxon>Nitrosomonadales</taxon>
        <taxon>Usitatibacteraceae</taxon>
        <taxon>Usitatibacter</taxon>
    </lineage>
</organism>
<dbReference type="NCBIfam" id="TIGR02937">
    <property type="entry name" value="sigma70-ECF"/>
    <property type="match status" value="1"/>
</dbReference>
<gene>
    <name evidence="7" type="ORF">DSM104443_03598</name>
</gene>
<dbReference type="Proteomes" id="UP000501534">
    <property type="component" value="Chromosome"/>
</dbReference>
<dbReference type="GO" id="GO:0003677">
    <property type="term" value="F:DNA binding"/>
    <property type="evidence" value="ECO:0007669"/>
    <property type="project" value="UniProtKB-KW"/>
</dbReference>
<evidence type="ECO:0000256" key="4">
    <source>
        <dbReference type="ARBA" id="ARBA00023125"/>
    </source>
</evidence>
<keyword evidence="8" id="KW-1185">Reference proteome</keyword>
<dbReference type="InterPro" id="IPR013325">
    <property type="entry name" value="RNA_pol_sigma_r2"/>
</dbReference>
<dbReference type="GO" id="GO:0006352">
    <property type="term" value="P:DNA-templated transcription initiation"/>
    <property type="evidence" value="ECO:0007669"/>
    <property type="project" value="InterPro"/>
</dbReference>
<evidence type="ECO:0000256" key="2">
    <source>
        <dbReference type="ARBA" id="ARBA00023015"/>
    </source>
</evidence>
<keyword evidence="4" id="KW-0238">DNA-binding</keyword>
<accession>A0A6M4GZP1</accession>
<evidence type="ECO:0000313" key="7">
    <source>
        <dbReference type="EMBL" id="QJR12512.1"/>
    </source>
</evidence>
<dbReference type="InterPro" id="IPR014284">
    <property type="entry name" value="RNA_pol_sigma-70_dom"/>
</dbReference>
<reference evidence="7 8" key="1">
    <citation type="submission" date="2020-04" db="EMBL/GenBank/DDBJ databases">
        <title>Usitatibacter rugosus gen. nov., sp. nov. and Usitatibacter palustris sp. nov., novel members of Usitatibacteraceae fam. nov. within the order Nitrosomonadales isolated from soil.</title>
        <authorList>
            <person name="Huber K.J."/>
            <person name="Neumann-Schaal M."/>
            <person name="Geppert A."/>
            <person name="Luckner M."/>
            <person name="Wanner G."/>
            <person name="Overmann J."/>
        </authorList>
    </citation>
    <scope>NUCLEOTIDE SEQUENCE [LARGE SCALE GENOMIC DNA]</scope>
    <source>
        <strain evidence="7 8">0125_3</strain>
    </source>
</reference>
<keyword evidence="2" id="KW-0805">Transcription regulation</keyword>
<evidence type="ECO:0000256" key="1">
    <source>
        <dbReference type="ARBA" id="ARBA00010641"/>
    </source>
</evidence>
<proteinExistence type="inferred from homology"/>